<proteinExistence type="inferred from homology"/>
<dbReference type="Pfam" id="PF13414">
    <property type="entry name" value="TPR_11"/>
    <property type="match status" value="2"/>
</dbReference>
<dbReference type="InterPro" id="IPR019734">
    <property type="entry name" value="TPR_rpt"/>
</dbReference>
<feature type="repeat" description="TPR" evidence="8">
    <location>
        <begin position="369"/>
        <end position="402"/>
    </location>
</feature>
<dbReference type="KEGG" id="jag:GJA_1948"/>
<dbReference type="PANTHER" id="PTHR44835">
    <property type="entry name" value="UDP-N-ACETYLGLUCOSAMINE--PEPTIDE N-ACETYLGLUCOSAMINYLTRANSFERASE SPINDLY-RELATED"/>
    <property type="match status" value="1"/>
</dbReference>
<feature type="repeat" description="TPR" evidence="8">
    <location>
        <begin position="675"/>
        <end position="708"/>
    </location>
</feature>
<dbReference type="Pfam" id="PF13424">
    <property type="entry name" value="TPR_12"/>
    <property type="match status" value="1"/>
</dbReference>
<evidence type="ECO:0000313" key="10">
    <source>
        <dbReference type="EMBL" id="CDG82584.1"/>
    </source>
</evidence>
<comment type="pathway">
    <text evidence="1">Protein modification; protein glycosylation.</text>
</comment>
<dbReference type="Gene3D" id="1.25.40.10">
    <property type="entry name" value="Tetratricopeptide repeat domain"/>
    <property type="match status" value="8"/>
</dbReference>
<dbReference type="Pfam" id="PF13181">
    <property type="entry name" value="TPR_8"/>
    <property type="match status" value="1"/>
</dbReference>
<evidence type="ECO:0000256" key="7">
    <source>
        <dbReference type="ARBA" id="ARBA00022803"/>
    </source>
</evidence>
<keyword evidence="7 8" id="KW-0802">TPR repeat</keyword>
<feature type="repeat" description="TPR" evidence="8">
    <location>
        <begin position="267"/>
        <end position="300"/>
    </location>
</feature>
<dbReference type="InterPro" id="IPR011990">
    <property type="entry name" value="TPR-like_helical_dom_sf"/>
</dbReference>
<evidence type="ECO:0000256" key="6">
    <source>
        <dbReference type="ARBA" id="ARBA00022737"/>
    </source>
</evidence>
<dbReference type="PATRIC" id="fig|1349767.4.peg.3717"/>
<dbReference type="eggNOG" id="COG0457">
    <property type="taxonomic scope" value="Bacteria"/>
</dbReference>
<feature type="domain" description="O-GlcNAc transferase C-terminal" evidence="9">
    <location>
        <begin position="927"/>
        <end position="1094"/>
    </location>
</feature>
<dbReference type="eggNOG" id="COG3914">
    <property type="taxonomic scope" value="Bacteria"/>
</dbReference>
<feature type="repeat" description="TPR" evidence="8">
    <location>
        <begin position="112"/>
        <end position="145"/>
    </location>
</feature>
<evidence type="ECO:0000256" key="4">
    <source>
        <dbReference type="ARBA" id="ARBA00022676"/>
    </source>
</evidence>
<dbReference type="GO" id="GO:0097363">
    <property type="term" value="F:protein O-acetylglucosaminyltransferase activity"/>
    <property type="evidence" value="ECO:0007669"/>
    <property type="project" value="UniProtKB-EC"/>
</dbReference>
<dbReference type="Pfam" id="PF13432">
    <property type="entry name" value="TPR_16"/>
    <property type="match status" value="1"/>
</dbReference>
<dbReference type="STRING" id="1349767.GJA_1948"/>
<evidence type="ECO:0000256" key="2">
    <source>
        <dbReference type="ARBA" id="ARBA00005386"/>
    </source>
</evidence>
<gene>
    <name evidence="10" type="ORF">GJA_1948</name>
</gene>
<feature type="repeat" description="TPR" evidence="8">
    <location>
        <begin position="573"/>
        <end position="606"/>
    </location>
</feature>
<dbReference type="Pfam" id="PF13844">
    <property type="entry name" value="Glyco_transf_41"/>
    <property type="match status" value="2"/>
</dbReference>
<dbReference type="HOGENOM" id="CLU_001721_4_0_4"/>
<keyword evidence="4" id="KW-0328">Glycosyltransferase</keyword>
<dbReference type="Gene3D" id="3.40.50.2000">
    <property type="entry name" value="Glycogen Phosphorylase B"/>
    <property type="match status" value="1"/>
</dbReference>
<dbReference type="PANTHER" id="PTHR44835:SF1">
    <property type="entry name" value="PROTEIN O-GLCNAC TRANSFERASE"/>
    <property type="match status" value="1"/>
</dbReference>
<sequence length="1135" mass="123945">MTPGSGAAPSGPRRCHLPGKDKAWASALAQQLFVASQAFKRIAVGKFLLFKSNSYNSCWQTFPCIYSMSATVSPALPLDAALEQAIAEHQAGRYQQAEELYLGILEAQPFHAIANHNLGLLAGQLGQYQAGLPYLHKALSVNPDEGQFWLSYATGLLKAGQPAEALDIVSTAIARGLDNPASQALRLEAQQAADAAADAPSQQDIDEIVGLYHAGQYPQMENATRRLLEAYPESAFGWSVLGTALQVQGKDALQALQKTVALAPHDAEAHGNLGNAWQAAGQFDAAIDCYLRALEIQPDFAEAHSNLGGALLAQGRLQDAAESYRRALQVRPDYALAHFNLGNTLKELQQFDAAAGSYRSALLLLPDDAEIHCNLGNTLQAMQDYPAALDSYRRALELDPAYVAAHSNSGAALHQLKRHAEAEASYRHALRLAPRDANANNGLGQCLQALDRFDDAVQAYRSAIVWQSQHVAARSNLGQVLYLLERKEEAIASYREVLRLQPDSADAHSQLALALAGNEQPELAHPLYLRAVELAPDSAKALVNLGDFLKTSQRYDEAIASYRRALLIDAADAAVHHSIGLALQADNQFDAAIAAYTQALEIDPGLAIAHSNIGSAQQAQKLLEAARLSYMRALELEARFPAAHFNLGTCLSELGQPEAAIDSYLRALDIEPAYREAHVNLGAVLSNMGRIDDAIQRCRLALDINPGWEDVHSNLLFLLAHSAGQEPAALFAEHRRYAERFETPHIASWPAHPNPRDPQRQLRIGFISADFNNHAVAHFITPVLDNLVKSPDLSLYAYYNNQRNDHITARLRELMPQWRQIDKLSNQQAARQISDDGIDILIDLSGHTGGNRMTLLARKPAPLQASWIGYPLTTGLQAVDYYLTDRHFSPPGLLDEQFSEKLLSLPACAPFLPSHEAPTMSPAPALQNGYLTFGSFNRANKLSRAVIARWSTLLRAVPDARMFLAAMPSERISDTLRGWFAEEGVAAERLTFQLRTDNRTYLELHRHVDVCLDTFPYTGGTTSFHALWMGVPTLTVAGPTLPSRAGASILEHTGLEAFAARDEDDFVRKGKFVADNIMFLATLRLTMRQRLEASAMGQPALIAAGLESGLRSMWQRWCAGLPAAPFEALAGQETA</sequence>
<feature type="repeat" description="TPR" evidence="8">
    <location>
        <begin position="301"/>
        <end position="334"/>
    </location>
</feature>
<evidence type="ECO:0000313" key="11">
    <source>
        <dbReference type="Proteomes" id="UP000027604"/>
    </source>
</evidence>
<dbReference type="AlphaFoldDB" id="W0V187"/>
<dbReference type="InterPro" id="IPR029489">
    <property type="entry name" value="OGT/SEC/SPY_C"/>
</dbReference>
<feature type="repeat" description="TPR" evidence="8">
    <location>
        <begin position="539"/>
        <end position="572"/>
    </location>
</feature>
<accession>W0V187</accession>
<dbReference type="EMBL" id="HG322949">
    <property type="protein sequence ID" value="CDG82584.1"/>
    <property type="molecule type" value="Genomic_DNA"/>
</dbReference>
<feature type="repeat" description="TPR" evidence="8">
    <location>
        <begin position="471"/>
        <end position="504"/>
    </location>
</feature>
<evidence type="ECO:0000256" key="5">
    <source>
        <dbReference type="ARBA" id="ARBA00022679"/>
    </source>
</evidence>
<evidence type="ECO:0000256" key="1">
    <source>
        <dbReference type="ARBA" id="ARBA00004922"/>
    </source>
</evidence>
<dbReference type="SUPFAM" id="SSF48452">
    <property type="entry name" value="TPR-like"/>
    <property type="match status" value="3"/>
</dbReference>
<evidence type="ECO:0000259" key="9">
    <source>
        <dbReference type="Pfam" id="PF13844"/>
    </source>
</evidence>
<evidence type="ECO:0000256" key="8">
    <source>
        <dbReference type="PROSITE-ProRule" id="PRU00339"/>
    </source>
</evidence>
<dbReference type="Proteomes" id="UP000027604">
    <property type="component" value="Chromosome I"/>
</dbReference>
<name>W0V187_9BURK</name>
<comment type="similarity">
    <text evidence="2">Belongs to the glycosyltransferase 41 family. O-GlcNAc transferase subfamily.</text>
</comment>
<feature type="repeat" description="TPR" evidence="8">
    <location>
        <begin position="335"/>
        <end position="368"/>
    </location>
</feature>
<dbReference type="Pfam" id="PF14559">
    <property type="entry name" value="TPR_19"/>
    <property type="match status" value="1"/>
</dbReference>
<dbReference type="Gene3D" id="3.40.50.11380">
    <property type="match status" value="1"/>
</dbReference>
<dbReference type="UniPathway" id="UPA00378"/>
<dbReference type="EC" id="2.4.1.255" evidence="3"/>
<dbReference type="PROSITE" id="PS50293">
    <property type="entry name" value="TPR_REGION"/>
    <property type="match status" value="3"/>
</dbReference>
<keyword evidence="11" id="KW-1185">Reference proteome</keyword>
<feature type="repeat" description="TPR" evidence="8">
    <location>
        <begin position="403"/>
        <end position="436"/>
    </location>
</feature>
<organism evidence="10 11">
    <name type="scientific">Janthinobacterium agaricidamnosum NBRC 102515 = DSM 9628</name>
    <dbReference type="NCBI Taxonomy" id="1349767"/>
    <lineage>
        <taxon>Bacteria</taxon>
        <taxon>Pseudomonadati</taxon>
        <taxon>Pseudomonadota</taxon>
        <taxon>Betaproteobacteria</taxon>
        <taxon>Burkholderiales</taxon>
        <taxon>Oxalobacteraceae</taxon>
        <taxon>Janthinobacterium</taxon>
    </lineage>
</organism>
<dbReference type="InterPro" id="IPR051939">
    <property type="entry name" value="Glycosyltr_41/O-GlcNAc_trsf"/>
</dbReference>
<dbReference type="Pfam" id="PF00515">
    <property type="entry name" value="TPR_1"/>
    <property type="match status" value="2"/>
</dbReference>
<feature type="domain" description="O-GlcNAc transferase C-terminal" evidence="9">
    <location>
        <begin position="712"/>
        <end position="907"/>
    </location>
</feature>
<reference evidence="10 11" key="1">
    <citation type="journal article" date="2015" name="Genome Announc.">
        <title>Genome Sequence of Mushroom Soft-Rot Pathogen Janthinobacterium agaricidamnosum.</title>
        <authorList>
            <person name="Graupner K."/>
            <person name="Lackner G."/>
            <person name="Hertweck C."/>
        </authorList>
    </citation>
    <scope>NUCLEOTIDE SEQUENCE [LARGE SCALE GENOMIC DNA]</scope>
    <source>
        <strain evidence="11">NBRC 102515 / DSM 9628</strain>
    </source>
</reference>
<evidence type="ECO:0000256" key="3">
    <source>
        <dbReference type="ARBA" id="ARBA00011970"/>
    </source>
</evidence>
<protein>
    <recommendedName>
        <fullName evidence="3">protein O-GlcNAc transferase</fullName>
        <ecNumber evidence="3">2.4.1.255</ecNumber>
    </recommendedName>
</protein>
<keyword evidence="6" id="KW-0677">Repeat</keyword>
<feature type="repeat" description="TPR" evidence="8">
    <location>
        <begin position="641"/>
        <end position="674"/>
    </location>
</feature>
<dbReference type="SMART" id="SM00028">
    <property type="entry name" value="TPR"/>
    <property type="match status" value="16"/>
</dbReference>
<dbReference type="PROSITE" id="PS50005">
    <property type="entry name" value="TPR"/>
    <property type="match status" value="11"/>
</dbReference>
<keyword evidence="5" id="KW-0808">Transferase</keyword>